<protein>
    <recommendedName>
        <fullName evidence="4 10">ATP phosphoribosyltransferase</fullName>
        <ecNumber evidence="3 10">2.4.2.17</ecNumber>
    </recommendedName>
</protein>
<dbReference type="SUPFAM" id="SSF53850">
    <property type="entry name" value="Periplasmic binding protein-like II"/>
    <property type="match status" value="1"/>
</dbReference>
<organism evidence="12 13">
    <name type="scientific">Pelagibacter ubique (strain HTCC1002)</name>
    <dbReference type="NCBI Taxonomy" id="314261"/>
    <lineage>
        <taxon>Bacteria</taxon>
        <taxon>Pseudomonadati</taxon>
        <taxon>Pseudomonadota</taxon>
        <taxon>Alphaproteobacteria</taxon>
        <taxon>Candidatus Pelagibacterales</taxon>
        <taxon>Candidatus Pelagibacteraceae</taxon>
        <taxon>Candidatus Pelagibacter</taxon>
    </lineage>
</organism>
<dbReference type="GO" id="GO:0003879">
    <property type="term" value="F:ATP phosphoribosyltransferase activity"/>
    <property type="evidence" value="ECO:0007669"/>
    <property type="project" value="UniProtKB-UniRule"/>
</dbReference>
<accession>Q1V1P2</accession>
<evidence type="ECO:0000256" key="8">
    <source>
        <dbReference type="ARBA" id="ARBA00023102"/>
    </source>
</evidence>
<keyword evidence="5" id="KW-0028">Amino-acid biosynthesis</keyword>
<evidence type="ECO:0000256" key="4">
    <source>
        <dbReference type="ARBA" id="ARBA00020998"/>
    </source>
</evidence>
<dbReference type="PANTHER" id="PTHR21403">
    <property type="entry name" value="ATP PHOSPHORIBOSYLTRANSFERASE ATP-PRTASE"/>
    <property type="match status" value="1"/>
</dbReference>
<evidence type="ECO:0000313" key="12">
    <source>
        <dbReference type="EMBL" id="EAS84836.1"/>
    </source>
</evidence>
<dbReference type="RefSeq" id="WP_006997423.1">
    <property type="nucleotide sequence ID" value="NZ_CH724130.1"/>
</dbReference>
<evidence type="ECO:0000256" key="5">
    <source>
        <dbReference type="ARBA" id="ARBA00022605"/>
    </source>
</evidence>
<comment type="pathway">
    <text evidence="2">Amino-acid biosynthesis; L-histidine biosynthesis; L-histidine from 5-phospho-alpha-D-ribose 1-diphosphate: step 1/9.</text>
</comment>
<keyword evidence="6 12" id="KW-0328">Glycosyltransferase</keyword>
<evidence type="ECO:0000256" key="1">
    <source>
        <dbReference type="ARBA" id="ARBA00000915"/>
    </source>
</evidence>
<dbReference type="PANTHER" id="PTHR21403:SF8">
    <property type="entry name" value="ATP PHOSPHORIBOSYLTRANSFERASE"/>
    <property type="match status" value="1"/>
</dbReference>
<dbReference type="Gene3D" id="3.40.190.10">
    <property type="entry name" value="Periplasmic binding protein-like II"/>
    <property type="match status" value="2"/>
</dbReference>
<evidence type="ECO:0000313" key="13">
    <source>
        <dbReference type="Proteomes" id="UP000005306"/>
    </source>
</evidence>
<comment type="catalytic activity">
    <reaction evidence="1">
        <text>1-(5-phospho-beta-D-ribosyl)-ATP + diphosphate = 5-phospho-alpha-D-ribose 1-diphosphate + ATP</text>
        <dbReference type="Rhea" id="RHEA:18473"/>
        <dbReference type="ChEBI" id="CHEBI:30616"/>
        <dbReference type="ChEBI" id="CHEBI:33019"/>
        <dbReference type="ChEBI" id="CHEBI:58017"/>
        <dbReference type="ChEBI" id="CHEBI:73183"/>
        <dbReference type="EC" id="2.4.2.17"/>
    </reaction>
</comment>
<evidence type="ECO:0000256" key="9">
    <source>
        <dbReference type="ARBA" id="ARBA00024861"/>
    </source>
</evidence>
<feature type="domain" description="ATP phosphoribosyltransferase catalytic" evidence="11">
    <location>
        <begin position="57"/>
        <end position="227"/>
    </location>
</feature>
<evidence type="ECO:0000256" key="6">
    <source>
        <dbReference type="ARBA" id="ARBA00022676"/>
    </source>
</evidence>
<dbReference type="Proteomes" id="UP000005306">
    <property type="component" value="Unassembled WGS sequence"/>
</dbReference>
<dbReference type="AlphaFoldDB" id="Q1V1P2"/>
<dbReference type="InterPro" id="IPR001348">
    <property type="entry name" value="ATP_PRibTrfase_HisG"/>
</dbReference>
<evidence type="ECO:0000256" key="10">
    <source>
        <dbReference type="NCBIfam" id="TIGR00070"/>
    </source>
</evidence>
<evidence type="ECO:0000256" key="3">
    <source>
        <dbReference type="ARBA" id="ARBA00011946"/>
    </source>
</evidence>
<comment type="caution">
    <text evidence="12">The sequence shown here is derived from an EMBL/GenBank/DDBJ whole genome shotgun (WGS) entry which is preliminary data.</text>
</comment>
<dbReference type="EC" id="2.4.2.17" evidence="3 10"/>
<evidence type="ECO:0000259" key="11">
    <source>
        <dbReference type="Pfam" id="PF01634"/>
    </source>
</evidence>
<gene>
    <name evidence="12" type="primary">hisG</name>
    <name evidence="12" type="ORF">PU1002_03926</name>
</gene>
<dbReference type="EMBL" id="AAPV01000001">
    <property type="protein sequence ID" value="EAS84836.1"/>
    <property type="molecule type" value="Genomic_DNA"/>
</dbReference>
<dbReference type="UniPathway" id="UPA00031">
    <property type="reaction ID" value="UER00006"/>
</dbReference>
<keyword evidence="8" id="KW-0368">Histidine biosynthesis</keyword>
<dbReference type="GO" id="GO:0005737">
    <property type="term" value="C:cytoplasm"/>
    <property type="evidence" value="ECO:0007669"/>
    <property type="project" value="InterPro"/>
</dbReference>
<name>Q1V1P2_PELU1</name>
<proteinExistence type="predicted"/>
<sequence>MIKNIINIGIPSKGRLRADILKIFKKNKLNLISERGERDLLGSIKNLKNVKVLYLHAREIVERLGDGSLDLGFSGFDLLKESEVNIQKKISVVKNYGFGKATLVVAIPDPWIDVQTVADLEEIAFEFKDKKKKRLRVATKYPNLTREFLFSKGVTQFKLVSSLGATEAYPFTESSEIITDITSSGETLRANNLRILKDGEILKSEACMMTSKPSLKNGLVKKLVKLLSK</sequence>
<reference evidence="12 13" key="1">
    <citation type="submission" date="2006-04" db="EMBL/GenBank/DDBJ databases">
        <authorList>
            <person name="Giovannoni S.J."/>
            <person name="Cho J.-C."/>
            <person name="Ferriera S."/>
            <person name="Johnson J."/>
            <person name="Kravitz S."/>
            <person name="Halpern A."/>
            <person name="Remington K."/>
            <person name="Beeson K."/>
            <person name="Tran B."/>
            <person name="Rogers Y.-H."/>
            <person name="Friedman R."/>
            <person name="Venter J.C."/>
        </authorList>
    </citation>
    <scope>NUCLEOTIDE SEQUENCE [LARGE SCALE GENOMIC DNA]</scope>
    <source>
        <strain evidence="12 13">HTCC1002</strain>
    </source>
</reference>
<keyword evidence="7 12" id="KW-0808">Transferase</keyword>
<evidence type="ECO:0000256" key="2">
    <source>
        <dbReference type="ARBA" id="ARBA00004667"/>
    </source>
</evidence>
<dbReference type="CDD" id="cd13593">
    <property type="entry name" value="PBP2_HisGL3"/>
    <property type="match status" value="1"/>
</dbReference>
<comment type="function">
    <text evidence="9">Catalyzes the condensation of ATP and 5-phosphoribose 1-diphosphate to form N'-(5'-phosphoribosyl)-ATP (PR-ATP). Has a crucial role in the pathway because the rate of histidine biosynthesis seems to be controlled primarily by regulation of HisG enzymatic activity.</text>
</comment>
<dbReference type="NCBIfam" id="TIGR00070">
    <property type="entry name" value="hisG"/>
    <property type="match status" value="1"/>
</dbReference>
<evidence type="ECO:0000256" key="7">
    <source>
        <dbReference type="ARBA" id="ARBA00022679"/>
    </source>
</evidence>
<dbReference type="Pfam" id="PF01634">
    <property type="entry name" value="HisG"/>
    <property type="match status" value="1"/>
</dbReference>
<dbReference type="InterPro" id="IPR013820">
    <property type="entry name" value="ATP_PRibTrfase_cat"/>
</dbReference>
<dbReference type="HOGENOM" id="CLU_038115_0_1_5"/>
<dbReference type="GO" id="GO:0000105">
    <property type="term" value="P:L-histidine biosynthetic process"/>
    <property type="evidence" value="ECO:0007669"/>
    <property type="project" value="UniProtKB-UniRule"/>
</dbReference>